<dbReference type="CDD" id="cd16325">
    <property type="entry name" value="LolA"/>
    <property type="match status" value="1"/>
</dbReference>
<dbReference type="Proteomes" id="UP000306229">
    <property type="component" value="Chromosome"/>
</dbReference>
<keyword evidence="1 2" id="KW-0732">Signal</keyword>
<dbReference type="Gene3D" id="2.50.20.10">
    <property type="entry name" value="Lipoprotein localisation LolA/LolB/LppX"/>
    <property type="match status" value="1"/>
</dbReference>
<proteinExistence type="predicted"/>
<name>A0A5B7TTJ9_9FLAO</name>
<dbReference type="AlphaFoldDB" id="A0A5B7TTJ9"/>
<evidence type="ECO:0000313" key="3">
    <source>
        <dbReference type="EMBL" id="QCX39588.1"/>
    </source>
</evidence>
<feature type="chain" id="PRO_5022755141" evidence="2">
    <location>
        <begin position="21"/>
        <end position="207"/>
    </location>
</feature>
<protein>
    <submittedName>
        <fullName evidence="3">Outer membrane lipoprotein carrier protein LolA</fullName>
    </submittedName>
</protein>
<dbReference type="PANTHER" id="PTHR35869:SF1">
    <property type="entry name" value="OUTER-MEMBRANE LIPOPROTEIN CARRIER PROTEIN"/>
    <property type="match status" value="1"/>
</dbReference>
<keyword evidence="3" id="KW-0449">Lipoprotein</keyword>
<dbReference type="PANTHER" id="PTHR35869">
    <property type="entry name" value="OUTER-MEMBRANE LIPOPROTEIN CARRIER PROTEIN"/>
    <property type="match status" value="1"/>
</dbReference>
<reference evidence="3 4" key="1">
    <citation type="submission" date="2019-05" db="EMBL/GenBank/DDBJ databases">
        <title>Algicella ahnfeltiae gen. nov., sp. nov., a novel marine bacterium of the family Flavobacteriaceae isolated from a red alga.</title>
        <authorList>
            <person name="Nedashkovskaya O.I."/>
            <person name="Kukhlevskiy A.D."/>
            <person name="Kim S.-G."/>
            <person name="Zhukova N.V."/>
            <person name="Mikhailov V.V."/>
        </authorList>
    </citation>
    <scope>NUCLEOTIDE SEQUENCE [LARGE SCALE GENOMIC DNA]</scope>
    <source>
        <strain evidence="3 4">10Alg115</strain>
    </source>
</reference>
<dbReference type="KEGG" id="fbe:FF125_14475"/>
<sequence>MPKLILILFLCLGTASFAQNAMTAQEITNFKQRVKAVAQKTKTIGSDFDQYKHMEFLSNDIKTSGKMQFKSPNLVKWSYTSPFQYSVIFKEDKLLINDEGKRSDVNIGSNQLFKKLNQLIVKSIRGDMFDAAEFTMNFSKNAEAYIVTFDSKDEELKKYIKQFVLHFDTQKHTVVEVRMIEPSDDYTQIVFKNRKENQVIKDEVFRN</sequence>
<accession>A0A5B7TTJ9</accession>
<evidence type="ECO:0000256" key="2">
    <source>
        <dbReference type="SAM" id="SignalP"/>
    </source>
</evidence>
<dbReference type="SUPFAM" id="SSF89392">
    <property type="entry name" value="Prokaryotic lipoproteins and lipoprotein localization factors"/>
    <property type="match status" value="1"/>
</dbReference>
<organism evidence="3 4">
    <name type="scientific">Aureibaculum algae</name>
    <dbReference type="NCBI Taxonomy" id="2584122"/>
    <lineage>
        <taxon>Bacteria</taxon>
        <taxon>Pseudomonadati</taxon>
        <taxon>Bacteroidota</taxon>
        <taxon>Flavobacteriia</taxon>
        <taxon>Flavobacteriales</taxon>
        <taxon>Flavobacteriaceae</taxon>
        <taxon>Aureibaculum</taxon>
    </lineage>
</organism>
<evidence type="ECO:0000313" key="4">
    <source>
        <dbReference type="Proteomes" id="UP000306229"/>
    </source>
</evidence>
<dbReference type="OrthoDB" id="1027451at2"/>
<dbReference type="Pfam" id="PF03548">
    <property type="entry name" value="LolA"/>
    <property type="match status" value="1"/>
</dbReference>
<gene>
    <name evidence="3" type="ORF">FF125_14475</name>
</gene>
<keyword evidence="4" id="KW-1185">Reference proteome</keyword>
<dbReference type="EMBL" id="CP040749">
    <property type="protein sequence ID" value="QCX39588.1"/>
    <property type="molecule type" value="Genomic_DNA"/>
</dbReference>
<dbReference type="InterPro" id="IPR004564">
    <property type="entry name" value="OM_lipoprot_carrier_LolA-like"/>
</dbReference>
<evidence type="ECO:0000256" key="1">
    <source>
        <dbReference type="ARBA" id="ARBA00022729"/>
    </source>
</evidence>
<dbReference type="RefSeq" id="WP_138950437.1">
    <property type="nucleotide sequence ID" value="NZ_CP040749.1"/>
</dbReference>
<feature type="signal peptide" evidence="2">
    <location>
        <begin position="1"/>
        <end position="20"/>
    </location>
</feature>
<dbReference type="InterPro" id="IPR029046">
    <property type="entry name" value="LolA/LolB/LppX"/>
</dbReference>